<dbReference type="InterPro" id="IPR020846">
    <property type="entry name" value="MFS_dom"/>
</dbReference>
<comment type="caution">
    <text evidence="7">The sequence shown here is derived from an EMBL/GenBank/DDBJ whole genome shotgun (WGS) entry which is preliminary data.</text>
</comment>
<dbReference type="CDD" id="cd17316">
    <property type="entry name" value="MFS_SV2_like"/>
    <property type="match status" value="1"/>
</dbReference>
<keyword evidence="8" id="KW-1185">Reference proteome</keyword>
<dbReference type="EMBL" id="CAJHJF010000991">
    <property type="protein sequence ID" value="CAD6909874.1"/>
    <property type="molecule type" value="Genomic_DNA"/>
</dbReference>
<feature type="compositionally biased region" description="Low complexity" evidence="5">
    <location>
        <begin position="472"/>
        <end position="482"/>
    </location>
</feature>
<dbReference type="GO" id="GO:0005886">
    <property type="term" value="C:plasma membrane"/>
    <property type="evidence" value="ECO:0007669"/>
    <property type="project" value="TreeGrafter"/>
</dbReference>
<evidence type="ECO:0000313" key="7">
    <source>
        <dbReference type="EMBL" id="CAD6909874.1"/>
    </source>
</evidence>
<dbReference type="SUPFAM" id="SSF103473">
    <property type="entry name" value="MFS general substrate transporter"/>
    <property type="match status" value="1"/>
</dbReference>
<keyword evidence="4 6" id="KW-0472">Membrane</keyword>
<protein>
    <submittedName>
        <fullName evidence="7">Uncharacterized protein</fullName>
    </submittedName>
</protein>
<gene>
    <name evidence="7" type="ORF">JKILLFL_G2134</name>
</gene>
<keyword evidence="2 6" id="KW-0812">Transmembrane</keyword>
<sequence length="523" mass="56054">MPDTPRRRRGMPNVLRRLVTLPTKEERIRARAGAPLNPFKIAAMLTPLHTAFFLSGLLAWTVDACDFFAVSLNVARLTTFFGFGKNNHKVTTAITLTVLLRPLGGIIFGLLSDRYGRKWPLIFNLLIIAAFSLASARVQTFEQFLAVRSLFGIGMGGIWGLATATSLENMPAPARGLFSGFVQQGYPAGYILAATINIVWVNHSGDWRILFYFGAGLSAAAAAFRLALPESPLFLQLKAQKQATRSTVGPVKAFIAEFKWLAKNCTGRLIYAILIVVALSFMAHASQDVYPLILQKSKGLSAYQSSVATIVGSCGAVIGSIIAGYVSQYLGRRLTVAVYAALAGLLIPAWMLPTTFSGLAAGVFFLQAMVQGVGGILPAMLQEMAPAHHRASFPGIAHQTGVMITACSAQIITTIGDHHQIPNPQYVPGGKEPETIPDYPKVSAVFLAIVVVYTLLVVIFGRYDSSPDLGASGEDTSSVPSSSEDEARSSDDKVIAENDGSAPAGDLEQQKAATARPYDPRGY</sequence>
<dbReference type="PANTHER" id="PTHR23508:SF10">
    <property type="entry name" value="CARBOXYLIC ACID TRANSPORTER PROTEIN HOMOLOG"/>
    <property type="match status" value="1"/>
</dbReference>
<evidence type="ECO:0000256" key="1">
    <source>
        <dbReference type="ARBA" id="ARBA00004141"/>
    </source>
</evidence>
<proteinExistence type="predicted"/>
<keyword evidence="3 6" id="KW-1133">Transmembrane helix</keyword>
<feature type="transmembrane region" description="Helical" evidence="6">
    <location>
        <begin position="209"/>
        <end position="228"/>
    </location>
</feature>
<dbReference type="InterPro" id="IPR036259">
    <property type="entry name" value="MFS_trans_sf"/>
</dbReference>
<dbReference type="Gene3D" id="1.20.1250.20">
    <property type="entry name" value="MFS general substrate transporter like domains"/>
    <property type="match status" value="2"/>
</dbReference>
<feature type="transmembrane region" description="Helical" evidence="6">
    <location>
        <begin position="144"/>
        <end position="164"/>
    </location>
</feature>
<dbReference type="PROSITE" id="PS50850">
    <property type="entry name" value="MFS"/>
    <property type="match status" value="1"/>
</dbReference>
<dbReference type="GO" id="GO:0035879">
    <property type="term" value="P:plasma membrane lactate transport"/>
    <property type="evidence" value="ECO:0007669"/>
    <property type="project" value="TreeGrafter"/>
</dbReference>
<dbReference type="Pfam" id="PF00083">
    <property type="entry name" value="Sugar_tr"/>
    <property type="match status" value="1"/>
</dbReference>
<feature type="transmembrane region" description="Helical" evidence="6">
    <location>
        <begin position="269"/>
        <end position="287"/>
    </location>
</feature>
<evidence type="ECO:0000256" key="3">
    <source>
        <dbReference type="ARBA" id="ARBA00022989"/>
    </source>
</evidence>
<accession>A0A9N8LMB1</accession>
<feature type="transmembrane region" description="Helical" evidence="6">
    <location>
        <begin position="119"/>
        <end position="138"/>
    </location>
</feature>
<evidence type="ECO:0000256" key="2">
    <source>
        <dbReference type="ARBA" id="ARBA00022692"/>
    </source>
</evidence>
<reference evidence="7 8" key="1">
    <citation type="submission" date="2020-10" db="EMBL/GenBank/DDBJ databases">
        <authorList>
            <person name="Sedaghatjoo S."/>
        </authorList>
    </citation>
    <scope>NUCLEOTIDE SEQUENCE [LARGE SCALE GENOMIC DNA]</scope>
    <source>
        <strain evidence="7 8">LLFL</strain>
    </source>
</reference>
<feature type="transmembrane region" description="Helical" evidence="6">
    <location>
        <begin position="185"/>
        <end position="203"/>
    </location>
</feature>
<feature type="transmembrane region" description="Helical" evidence="6">
    <location>
        <begin position="334"/>
        <end position="352"/>
    </location>
</feature>
<feature type="region of interest" description="Disordered" evidence="5">
    <location>
        <begin position="469"/>
        <end position="523"/>
    </location>
</feature>
<name>A0A9N8LMB1_9BASI</name>
<feature type="transmembrane region" description="Helical" evidence="6">
    <location>
        <begin position="444"/>
        <end position="463"/>
    </location>
</feature>
<evidence type="ECO:0000256" key="4">
    <source>
        <dbReference type="ARBA" id="ARBA00023136"/>
    </source>
</evidence>
<dbReference type="GO" id="GO:0015355">
    <property type="term" value="F:secondary active monocarboxylate transmembrane transporter activity"/>
    <property type="evidence" value="ECO:0007669"/>
    <property type="project" value="TreeGrafter"/>
</dbReference>
<organism evidence="7 8">
    <name type="scientific">Tilletia laevis</name>
    <dbReference type="NCBI Taxonomy" id="157183"/>
    <lineage>
        <taxon>Eukaryota</taxon>
        <taxon>Fungi</taxon>
        <taxon>Dikarya</taxon>
        <taxon>Basidiomycota</taxon>
        <taxon>Ustilaginomycotina</taxon>
        <taxon>Exobasidiomycetes</taxon>
        <taxon>Tilletiales</taxon>
        <taxon>Tilletiaceae</taxon>
        <taxon>Tilletia</taxon>
    </lineage>
</organism>
<evidence type="ECO:0000256" key="6">
    <source>
        <dbReference type="SAM" id="Phobius"/>
    </source>
</evidence>
<comment type="subcellular location">
    <subcellularLocation>
        <location evidence="1">Membrane</location>
        <topology evidence="1">Multi-pass membrane protein</topology>
    </subcellularLocation>
</comment>
<feature type="transmembrane region" description="Helical" evidence="6">
    <location>
        <begin position="90"/>
        <end position="112"/>
    </location>
</feature>
<dbReference type="AlphaFoldDB" id="A0A9N8LMB1"/>
<dbReference type="PANTHER" id="PTHR23508">
    <property type="entry name" value="CARBOXYLIC ACID TRANSPORTER PROTEIN HOMOLOG"/>
    <property type="match status" value="1"/>
</dbReference>
<evidence type="ECO:0000256" key="5">
    <source>
        <dbReference type="SAM" id="MobiDB-lite"/>
    </source>
</evidence>
<feature type="transmembrane region" description="Helical" evidence="6">
    <location>
        <begin position="307"/>
        <end position="327"/>
    </location>
</feature>
<dbReference type="InterPro" id="IPR005828">
    <property type="entry name" value="MFS_sugar_transport-like"/>
</dbReference>
<dbReference type="Proteomes" id="UP000836404">
    <property type="component" value="Unassembled WGS sequence"/>
</dbReference>
<feature type="compositionally biased region" description="Basic and acidic residues" evidence="5">
    <location>
        <begin position="485"/>
        <end position="496"/>
    </location>
</feature>
<evidence type="ECO:0000313" key="8">
    <source>
        <dbReference type="Proteomes" id="UP000836404"/>
    </source>
</evidence>
<feature type="transmembrane region" description="Helical" evidence="6">
    <location>
        <begin position="50"/>
        <end position="70"/>
    </location>
</feature>